<dbReference type="Gene3D" id="3.40.50.300">
    <property type="entry name" value="P-loop containing nucleotide triphosphate hydrolases"/>
    <property type="match status" value="1"/>
</dbReference>
<evidence type="ECO:0000256" key="5">
    <source>
        <dbReference type="ARBA" id="ARBA00022705"/>
    </source>
</evidence>
<dbReference type="Proteomes" id="UP000230790">
    <property type="component" value="Unassembled WGS sequence"/>
</dbReference>
<evidence type="ECO:0000313" key="10">
    <source>
        <dbReference type="Proteomes" id="UP000230790"/>
    </source>
</evidence>
<evidence type="ECO:0000256" key="7">
    <source>
        <dbReference type="ARBA" id="ARBA00049244"/>
    </source>
</evidence>
<proteinExistence type="predicted"/>
<dbReference type="GO" id="GO:0006261">
    <property type="term" value="P:DNA-templated DNA replication"/>
    <property type="evidence" value="ECO:0007669"/>
    <property type="project" value="TreeGrafter"/>
</dbReference>
<protein>
    <recommendedName>
        <fullName evidence="2">DNA polymerase III subunit delta'</fullName>
        <ecNumber evidence="1">2.7.7.7</ecNumber>
    </recommendedName>
</protein>
<dbReference type="PANTHER" id="PTHR11669">
    <property type="entry name" value="REPLICATION FACTOR C / DNA POLYMERASE III GAMMA-TAU SUBUNIT"/>
    <property type="match status" value="1"/>
</dbReference>
<keyword evidence="5" id="KW-0235">DNA replication</keyword>
<evidence type="ECO:0000256" key="6">
    <source>
        <dbReference type="ARBA" id="ARBA00022932"/>
    </source>
</evidence>
<dbReference type="GO" id="GO:0009360">
    <property type="term" value="C:DNA polymerase III complex"/>
    <property type="evidence" value="ECO:0007669"/>
    <property type="project" value="InterPro"/>
</dbReference>
<dbReference type="Pfam" id="PF09115">
    <property type="entry name" value="DNApol3-delta_C"/>
    <property type="match status" value="1"/>
</dbReference>
<reference evidence="9 10" key="1">
    <citation type="submission" date="2017-11" db="EMBL/GenBank/DDBJ databases">
        <title>Evolution of Phototrophy in the Chloroflexi Phylum Driven by Horizontal Gene Transfer.</title>
        <authorList>
            <person name="Ward L.M."/>
            <person name="Hemp J."/>
            <person name="Shih P.M."/>
            <person name="Mcglynn S.E."/>
            <person name="Fischer W."/>
        </authorList>
    </citation>
    <scope>NUCLEOTIDE SEQUENCE [LARGE SCALE GENOMIC DNA]</scope>
    <source>
        <strain evidence="9">JP3_7</strain>
    </source>
</reference>
<organism evidence="9 10">
    <name type="scientific">Candidatus Thermofonsia Clade 3 bacterium</name>
    <dbReference type="NCBI Taxonomy" id="2364212"/>
    <lineage>
        <taxon>Bacteria</taxon>
        <taxon>Bacillati</taxon>
        <taxon>Chloroflexota</taxon>
        <taxon>Candidatus Thermofontia</taxon>
        <taxon>Candidatus Thermofonsia Clade 3</taxon>
    </lineage>
</organism>
<gene>
    <name evidence="9" type="ORF">CUN48_13325</name>
</gene>
<dbReference type="InterPro" id="IPR027417">
    <property type="entry name" value="P-loop_NTPase"/>
</dbReference>
<comment type="catalytic activity">
    <reaction evidence="7">
        <text>DNA(n) + a 2'-deoxyribonucleoside 5'-triphosphate = DNA(n+1) + diphosphate</text>
        <dbReference type="Rhea" id="RHEA:22508"/>
        <dbReference type="Rhea" id="RHEA-COMP:17339"/>
        <dbReference type="Rhea" id="RHEA-COMP:17340"/>
        <dbReference type="ChEBI" id="CHEBI:33019"/>
        <dbReference type="ChEBI" id="CHEBI:61560"/>
        <dbReference type="ChEBI" id="CHEBI:173112"/>
        <dbReference type="EC" id="2.7.7.7"/>
    </reaction>
</comment>
<dbReference type="Pfam" id="PF13177">
    <property type="entry name" value="DNA_pol3_delta2"/>
    <property type="match status" value="1"/>
</dbReference>
<dbReference type="InterPro" id="IPR015199">
    <property type="entry name" value="DNA_pol_III_delta_C"/>
</dbReference>
<dbReference type="AlphaFoldDB" id="A0A2M8Q9U7"/>
<comment type="caution">
    <text evidence="9">The sequence shown here is derived from an EMBL/GenBank/DDBJ whole genome shotgun (WGS) entry which is preliminary data.</text>
</comment>
<keyword evidence="3" id="KW-0808">Transferase</keyword>
<dbReference type="SUPFAM" id="SSF52540">
    <property type="entry name" value="P-loop containing nucleoside triphosphate hydrolases"/>
    <property type="match status" value="1"/>
</dbReference>
<evidence type="ECO:0000259" key="8">
    <source>
        <dbReference type="Pfam" id="PF09115"/>
    </source>
</evidence>
<dbReference type="InterPro" id="IPR050238">
    <property type="entry name" value="DNA_Rep/Repair_Clamp_Loader"/>
</dbReference>
<sequence length="324" mass="35976">MHDWDIIGHDWAVRRLRRAIEQGQLAQSHLFVGPPSIGKATLALALARALLGHTDRARALVTQRRHPDLLWVEPADEGEAIKVEQIRELLHALTLAPVESRYRIAIINDAHRSTESSQNAILKTLEEPNPSVVIVLTAPNTDTLLPTIVSRCQPLNLRPAPVRAVEEALLARGVASARAALIARLSRGRIGWALRAIEDDALLEARAEHLKDLRILLTAGRTQRFAYAEKLTRAELSQVVQTLEDWLWLWRDVARATGRAASPEALVNADQHDWIAQLANALSIAQVATLLRAISQTLQYLDRNVNPRLALDVLLLKLPRLPAS</sequence>
<keyword evidence="6" id="KW-0239">DNA-directed DNA polymerase</keyword>
<dbReference type="PANTHER" id="PTHR11669:SF8">
    <property type="entry name" value="DNA POLYMERASE III SUBUNIT DELTA"/>
    <property type="match status" value="1"/>
</dbReference>
<dbReference type="Gene3D" id="1.20.272.10">
    <property type="match status" value="1"/>
</dbReference>
<accession>A0A2M8Q9U7</accession>
<evidence type="ECO:0000313" key="9">
    <source>
        <dbReference type="EMBL" id="PJF46530.1"/>
    </source>
</evidence>
<evidence type="ECO:0000256" key="1">
    <source>
        <dbReference type="ARBA" id="ARBA00012417"/>
    </source>
</evidence>
<name>A0A2M8Q9U7_9CHLR</name>
<feature type="domain" description="DNA polymerase III delta subunit C-terminal" evidence="8">
    <location>
        <begin position="202"/>
        <end position="318"/>
    </location>
</feature>
<dbReference type="GO" id="GO:0003677">
    <property type="term" value="F:DNA binding"/>
    <property type="evidence" value="ECO:0007669"/>
    <property type="project" value="InterPro"/>
</dbReference>
<dbReference type="GO" id="GO:0003887">
    <property type="term" value="F:DNA-directed DNA polymerase activity"/>
    <property type="evidence" value="ECO:0007669"/>
    <property type="project" value="UniProtKB-KW"/>
</dbReference>
<dbReference type="EMBL" id="PGTN01000157">
    <property type="protein sequence ID" value="PJF46530.1"/>
    <property type="molecule type" value="Genomic_DNA"/>
</dbReference>
<evidence type="ECO:0000256" key="3">
    <source>
        <dbReference type="ARBA" id="ARBA00022679"/>
    </source>
</evidence>
<evidence type="ECO:0000256" key="4">
    <source>
        <dbReference type="ARBA" id="ARBA00022695"/>
    </source>
</evidence>
<evidence type="ECO:0000256" key="2">
    <source>
        <dbReference type="ARBA" id="ARBA00014363"/>
    </source>
</evidence>
<keyword evidence="4" id="KW-0548">Nucleotidyltransferase</keyword>
<dbReference type="EC" id="2.7.7.7" evidence="1"/>